<organism evidence="1 2">
    <name type="scientific">Pyropia yezoensis</name>
    <name type="common">Susabi-nori</name>
    <name type="synonym">Porphyra yezoensis</name>
    <dbReference type="NCBI Taxonomy" id="2788"/>
    <lineage>
        <taxon>Eukaryota</taxon>
        <taxon>Rhodophyta</taxon>
        <taxon>Bangiophyceae</taxon>
        <taxon>Bangiales</taxon>
        <taxon>Bangiaceae</taxon>
        <taxon>Pyropia</taxon>
    </lineage>
</organism>
<dbReference type="EMBL" id="CM020620">
    <property type="protein sequence ID" value="KAK1868984.1"/>
    <property type="molecule type" value="Genomic_DNA"/>
</dbReference>
<proteinExistence type="predicted"/>
<dbReference type="Proteomes" id="UP000798662">
    <property type="component" value="Chromosome 3"/>
</dbReference>
<evidence type="ECO:0000313" key="2">
    <source>
        <dbReference type="Proteomes" id="UP000798662"/>
    </source>
</evidence>
<evidence type="ECO:0000313" key="1">
    <source>
        <dbReference type="EMBL" id="KAK1868984.1"/>
    </source>
</evidence>
<gene>
    <name evidence="1" type="ORF">I4F81_011466</name>
</gene>
<reference evidence="1" key="1">
    <citation type="submission" date="2019-11" db="EMBL/GenBank/DDBJ databases">
        <title>Nori genome reveals adaptations in red seaweeds to the harsh intertidal environment.</title>
        <authorList>
            <person name="Wang D."/>
            <person name="Mao Y."/>
        </authorList>
    </citation>
    <scope>NUCLEOTIDE SEQUENCE</scope>
    <source>
        <tissue evidence="1">Gametophyte</tissue>
    </source>
</reference>
<comment type="caution">
    <text evidence="1">The sequence shown here is derived from an EMBL/GenBank/DDBJ whole genome shotgun (WGS) entry which is preliminary data.</text>
</comment>
<accession>A0ACC3CFB6</accession>
<name>A0ACC3CFB6_PYRYE</name>
<keyword evidence="2" id="KW-1185">Reference proteome</keyword>
<protein>
    <submittedName>
        <fullName evidence="1">Uncharacterized protein</fullName>
    </submittedName>
</protein>
<sequence length="173" mass="19212">MSHERMTYDEAKLLLDTKVRFHSWSSKSGTSMVRPGKKLRAAIPHWMSELKTLAVAAFYTKYNSLHDKNEVDSIVYDKKGNSSSRLFPATCLQCLWDDNFLQTGNGKSSMKAALEAVYGKWGDVADLVVPSSPTNREKYYKVTALLYSLLALKSGGGRSSALGRWTGAFCEGL</sequence>